<dbReference type="InterPro" id="IPR038765">
    <property type="entry name" value="Papain-like_cys_pep_sf"/>
</dbReference>
<dbReference type="SUPFAM" id="SSF54001">
    <property type="entry name" value="Cysteine proteinases"/>
    <property type="match status" value="1"/>
</dbReference>
<dbReference type="Pfam" id="PF03543">
    <property type="entry name" value="Peptidase_C58"/>
    <property type="match status" value="1"/>
</dbReference>
<organism evidence="5 6">
    <name type="scientific">Yersinia entomophaga</name>
    <dbReference type="NCBI Taxonomy" id="935293"/>
    <lineage>
        <taxon>Bacteria</taxon>
        <taxon>Pseudomonadati</taxon>
        <taxon>Pseudomonadota</taxon>
        <taxon>Gammaproteobacteria</taxon>
        <taxon>Enterobacterales</taxon>
        <taxon>Yersiniaceae</taxon>
        <taxon>Yersinia</taxon>
    </lineage>
</organism>
<dbReference type="Proteomes" id="UP000266744">
    <property type="component" value="Chromosome"/>
</dbReference>
<dbReference type="Gene3D" id="3.90.70.20">
    <property type="match status" value="1"/>
</dbReference>
<keyword evidence="6" id="KW-1185">Reference proteome</keyword>
<accession>A0ABM6BQI8</accession>
<evidence type="ECO:0000256" key="2">
    <source>
        <dbReference type="ARBA" id="ARBA00022801"/>
    </source>
</evidence>
<dbReference type="RefSeq" id="WP_064518007.1">
    <property type="nucleotide sequence ID" value="NZ_CBCSBH010000092.1"/>
</dbReference>
<proteinExistence type="predicted"/>
<keyword evidence="1" id="KW-0645">Protease</keyword>
<reference evidence="5 6" key="1">
    <citation type="journal article" date="2016" name="Toxins">
        <title>The Draft Genome Sequence of the Yersinia entomophaga Entomopathogenic Type Strain MH96T.</title>
        <authorList>
            <person name="Hurst M.R."/>
            <person name="Beattie A."/>
            <person name="Altermann E."/>
            <person name="Moraga R.M."/>
            <person name="Harper L.A."/>
            <person name="Calder J."/>
            <person name="Laugraud A."/>
        </authorList>
    </citation>
    <scope>NUCLEOTIDE SEQUENCE [LARGE SCALE GENOMIC DNA]</scope>
    <source>
        <strain evidence="5 6">MH96</strain>
    </source>
</reference>
<evidence type="ECO:0000313" key="5">
    <source>
        <dbReference type="EMBL" id="ANI31853.1"/>
    </source>
</evidence>
<evidence type="ECO:0000256" key="1">
    <source>
        <dbReference type="ARBA" id="ARBA00022670"/>
    </source>
</evidence>
<name>A0ABM6BQI8_YERET</name>
<sequence length="207" mass="23519">MINNVTNQNTIFGHIETSYNQSEITKSVNEAFGVKTNVTDNGVCMAMSAKYLVKNSQGEGFYAWLADSSAKWQVLSQYLNDDYHPLPPPEAQTRIQYELKDHFNHVGTYIVNNEDFTPQFAAQAMSLARNDEKGCYNMCYLLTPDDGPGHAVACIKDEQDHIRFMDPNFGELSFTSTVEFENWMSSVFNKHYSIFSSMTVNIYEAPE</sequence>
<gene>
    <name evidence="5" type="ORF">PL78_18760</name>
</gene>
<keyword evidence="3" id="KW-0788">Thiol protease</keyword>
<evidence type="ECO:0000256" key="3">
    <source>
        <dbReference type="ARBA" id="ARBA00022807"/>
    </source>
</evidence>
<evidence type="ECO:0000313" key="6">
    <source>
        <dbReference type="Proteomes" id="UP000266744"/>
    </source>
</evidence>
<feature type="domain" description="Peptidase C58 YopT-type" evidence="4">
    <location>
        <begin position="134"/>
        <end position="191"/>
    </location>
</feature>
<dbReference type="InterPro" id="IPR006473">
    <property type="entry name" value="Peptidase_C58_Yopt"/>
</dbReference>
<keyword evidence="2" id="KW-0378">Hydrolase</keyword>
<dbReference type="EMBL" id="CP010029">
    <property type="protein sequence ID" value="ANI31853.1"/>
    <property type="molecule type" value="Genomic_DNA"/>
</dbReference>
<protein>
    <recommendedName>
        <fullName evidence="4">Peptidase C58 YopT-type domain-containing protein</fullName>
    </recommendedName>
</protein>
<dbReference type="NCBIfam" id="TIGR01586">
    <property type="entry name" value="yopT_cys_prot"/>
    <property type="match status" value="1"/>
</dbReference>
<evidence type="ECO:0000259" key="4">
    <source>
        <dbReference type="Pfam" id="PF03543"/>
    </source>
</evidence>